<evidence type="ECO:0000256" key="1">
    <source>
        <dbReference type="SAM" id="MobiDB-lite"/>
    </source>
</evidence>
<evidence type="ECO:0000259" key="2">
    <source>
        <dbReference type="SMART" id="SM00382"/>
    </source>
</evidence>
<dbReference type="InterPro" id="IPR054289">
    <property type="entry name" value="DUF7025"/>
</dbReference>
<dbReference type="PANTHER" id="PTHR46411">
    <property type="entry name" value="FAMILY ATPASE, PUTATIVE-RELATED"/>
    <property type="match status" value="1"/>
</dbReference>
<dbReference type="InterPro" id="IPR003959">
    <property type="entry name" value="ATPase_AAA_core"/>
</dbReference>
<dbReference type="Pfam" id="PF22942">
    <property type="entry name" value="DUF7025"/>
    <property type="match status" value="1"/>
</dbReference>
<feature type="compositionally biased region" description="Polar residues" evidence="1">
    <location>
        <begin position="142"/>
        <end position="153"/>
    </location>
</feature>
<protein>
    <recommendedName>
        <fullName evidence="2">AAA+ ATPase domain-containing protein</fullName>
    </recommendedName>
</protein>
<dbReference type="PANTHER" id="PTHR46411:SF3">
    <property type="entry name" value="AAA+ ATPASE DOMAIN-CONTAINING PROTEIN"/>
    <property type="match status" value="1"/>
</dbReference>
<dbReference type="SUPFAM" id="SSF52540">
    <property type="entry name" value="P-loop containing nucleoside triphosphate hydrolases"/>
    <property type="match status" value="1"/>
</dbReference>
<feature type="compositionally biased region" description="Polar residues" evidence="1">
    <location>
        <begin position="518"/>
        <end position="528"/>
    </location>
</feature>
<gene>
    <name evidence="3" type="ORF">DAEQUDRAFT_769208</name>
</gene>
<evidence type="ECO:0000313" key="3">
    <source>
        <dbReference type="EMBL" id="KZT64962.1"/>
    </source>
</evidence>
<feature type="region of interest" description="Disordered" evidence="1">
    <location>
        <begin position="1"/>
        <end position="167"/>
    </location>
</feature>
<proteinExistence type="predicted"/>
<dbReference type="InterPro" id="IPR003593">
    <property type="entry name" value="AAA+_ATPase"/>
</dbReference>
<organism evidence="3 4">
    <name type="scientific">Daedalea quercina L-15889</name>
    <dbReference type="NCBI Taxonomy" id="1314783"/>
    <lineage>
        <taxon>Eukaryota</taxon>
        <taxon>Fungi</taxon>
        <taxon>Dikarya</taxon>
        <taxon>Basidiomycota</taxon>
        <taxon>Agaricomycotina</taxon>
        <taxon>Agaricomycetes</taxon>
        <taxon>Polyporales</taxon>
        <taxon>Fomitopsis</taxon>
    </lineage>
</organism>
<evidence type="ECO:0000313" key="4">
    <source>
        <dbReference type="Proteomes" id="UP000076727"/>
    </source>
</evidence>
<feature type="domain" description="AAA+ ATPase" evidence="2">
    <location>
        <begin position="608"/>
        <end position="733"/>
    </location>
</feature>
<dbReference type="AlphaFoldDB" id="A0A165LX66"/>
<dbReference type="GO" id="GO:0016887">
    <property type="term" value="F:ATP hydrolysis activity"/>
    <property type="evidence" value="ECO:0007669"/>
    <property type="project" value="InterPro"/>
</dbReference>
<feature type="region of interest" description="Disordered" evidence="1">
    <location>
        <begin position="495"/>
        <end position="533"/>
    </location>
</feature>
<dbReference type="InterPro" id="IPR027417">
    <property type="entry name" value="P-loop_NTPase"/>
</dbReference>
<dbReference type="OrthoDB" id="10042665at2759"/>
<dbReference type="EMBL" id="KV429114">
    <property type="protein sequence ID" value="KZT64962.1"/>
    <property type="molecule type" value="Genomic_DNA"/>
</dbReference>
<feature type="compositionally biased region" description="Low complexity" evidence="1">
    <location>
        <begin position="497"/>
        <end position="517"/>
    </location>
</feature>
<feature type="compositionally biased region" description="Polar residues" evidence="1">
    <location>
        <begin position="44"/>
        <end position="59"/>
    </location>
</feature>
<accession>A0A165LX66</accession>
<dbReference type="Proteomes" id="UP000076727">
    <property type="component" value="Unassembled WGS sequence"/>
</dbReference>
<dbReference type="GO" id="GO:0005524">
    <property type="term" value="F:ATP binding"/>
    <property type="evidence" value="ECO:0007669"/>
    <property type="project" value="InterPro"/>
</dbReference>
<sequence>MSNSPKDARPIPGSPSDKDSLPPDLPNGKDSCPTSALPIGKDSAPTSDLPNGTDSQPTSDLPGGVDSQSVSEPPNGKDSQPTPNLPNGTSQPTPNVPDCTDSQSTSELPNGKDAQPMSEPPSGKDSHTASESPNDKDAQPASDLSTGADSQPVSDPPKDSQPSVMKRVDHVFSTDTRVWGYEDTKVESFPSVLHGGRASDGSDAWHSFAFVIVRQMPADSSSKDEPTVTVVIKSSHLRMVFKEAVGEIPGLSWTVDPLELSINLLIRFFPQLEKYCQTLEGRTDHSEDEEQTLVHLEALLKYLREDHGTTISQVASLLAHREITWDLLHVILVPNTLLVCTDPTTEEYCAIQLKTYNKDGDKYTLHCESLDAIGAHQDDSTDPVLKPAVSAKKFGRVEGDWDISRFEGIVKIDTLPVYPMTYHSDEASLREALLNRARKWVSLYGVHHVRYQGVATYSDDQYEINSRIMIDRATFRRYNSNYSMPDIIRAVEPLAGSSTPASESSSNSSPWTLPSTSKVNGHQASTAGPQDPLPEDELILAPPIVYGFSLTDILWLECNVNKIEPIEWSPAPFTNLALPGNRKDLLRHLVEAHDSGLNFDDFVEGKGQGLVVNLFGPSGVGKTLCAEATSEHLRRPLYAVAGADLGEDAGTVDFRLRRVFSRAAAWGAVVLIDGADIFLEQRSVHDQARNATVAVFLRRLEYYRGILFLTTSKVYAFDPAFLSRIHFAVSFKELGKEARTKIWKAFLDKVSADVITSGELEDLVNRRVSGRQIKNVVRIALSLAKGRQEMLGYTHLVESLDAMDELEREFTAMSRAGNLYS</sequence>
<dbReference type="SMART" id="SM00382">
    <property type="entry name" value="AAA"/>
    <property type="match status" value="1"/>
</dbReference>
<dbReference type="Gene3D" id="3.40.50.300">
    <property type="entry name" value="P-loop containing nucleotide triphosphate hydrolases"/>
    <property type="match status" value="1"/>
</dbReference>
<dbReference type="STRING" id="1314783.A0A165LX66"/>
<reference evidence="3 4" key="1">
    <citation type="journal article" date="2016" name="Mol. Biol. Evol.">
        <title>Comparative Genomics of Early-Diverging Mushroom-Forming Fungi Provides Insights into the Origins of Lignocellulose Decay Capabilities.</title>
        <authorList>
            <person name="Nagy L.G."/>
            <person name="Riley R."/>
            <person name="Tritt A."/>
            <person name="Adam C."/>
            <person name="Daum C."/>
            <person name="Floudas D."/>
            <person name="Sun H."/>
            <person name="Yadav J.S."/>
            <person name="Pangilinan J."/>
            <person name="Larsson K.H."/>
            <person name="Matsuura K."/>
            <person name="Barry K."/>
            <person name="Labutti K."/>
            <person name="Kuo R."/>
            <person name="Ohm R.A."/>
            <person name="Bhattacharya S.S."/>
            <person name="Shirouzu T."/>
            <person name="Yoshinaga Y."/>
            <person name="Martin F.M."/>
            <person name="Grigoriev I.V."/>
            <person name="Hibbett D.S."/>
        </authorList>
    </citation>
    <scope>NUCLEOTIDE SEQUENCE [LARGE SCALE GENOMIC DNA]</scope>
    <source>
        <strain evidence="3 4">L-15889</strain>
    </source>
</reference>
<keyword evidence="4" id="KW-1185">Reference proteome</keyword>
<feature type="compositionally biased region" description="Basic and acidic residues" evidence="1">
    <location>
        <begin position="122"/>
        <end position="138"/>
    </location>
</feature>
<dbReference type="CDD" id="cd19481">
    <property type="entry name" value="RecA-like_protease"/>
    <property type="match status" value="1"/>
</dbReference>
<name>A0A165LX66_9APHY</name>
<dbReference type="Pfam" id="PF00004">
    <property type="entry name" value="AAA"/>
    <property type="match status" value="1"/>
</dbReference>
<feature type="compositionally biased region" description="Polar residues" evidence="1">
    <location>
        <begin position="66"/>
        <end position="93"/>
    </location>
</feature>